<dbReference type="Pfam" id="PF00924">
    <property type="entry name" value="MS_channel_2nd"/>
    <property type="match status" value="1"/>
</dbReference>
<sequence>MPAWLPDFIDKMFLRDLAASLIFLVALLVLRSLTRHAILKRDDFGPEVKLRWLVNLRNGTLVVAMIGMVLIWAKEIETLAVSLVAIAAAIVLATREIILCMIGAIYRTSTHAYAVGDRIEINGLRGQVIDINLLSTTLIESSQVVARKGTVGRGITFPNSLVLSHPVFNETMLGSYVMHTVHVNLNRGEDWAAAEHAMLEAAHAVVAEYADDLDKHARELQRGQALESAALEPRLLLSLDDREAVSLHLQLPVPLGQRARIEQRILRAVLAAAHGAAAEADPAAPA</sequence>
<evidence type="ECO:0000259" key="6">
    <source>
        <dbReference type="Pfam" id="PF00924"/>
    </source>
</evidence>
<dbReference type="EMBL" id="CP106753">
    <property type="protein sequence ID" value="UXY14387.1"/>
    <property type="molecule type" value="Genomic_DNA"/>
</dbReference>
<dbReference type="InterPro" id="IPR010920">
    <property type="entry name" value="LSM_dom_sf"/>
</dbReference>
<evidence type="ECO:0000313" key="8">
    <source>
        <dbReference type="Proteomes" id="UP001061302"/>
    </source>
</evidence>
<dbReference type="PANTHER" id="PTHR30566">
    <property type="entry name" value="YNAI-RELATED MECHANOSENSITIVE ION CHANNEL"/>
    <property type="match status" value="1"/>
</dbReference>
<proteinExistence type="predicted"/>
<feature type="domain" description="Mechanosensitive ion channel MscS" evidence="6">
    <location>
        <begin position="101"/>
        <end position="142"/>
    </location>
</feature>
<protein>
    <submittedName>
        <fullName evidence="7">Mechanosensitive ion channel family protein</fullName>
    </submittedName>
</protein>
<reference evidence="7" key="1">
    <citation type="submission" date="2022-10" db="EMBL/GenBank/DDBJ databases">
        <title>Chitiniphilus purpureus sp. nov., a novel chitin-degrading bacterium isolated from crawfish pond sediment.</title>
        <authorList>
            <person name="Li K."/>
        </authorList>
    </citation>
    <scope>NUCLEOTIDE SEQUENCE</scope>
    <source>
        <strain evidence="7">CD1</strain>
    </source>
</reference>
<name>A0ABY6DK24_9NEIS</name>
<feature type="transmembrane region" description="Helical" evidence="5">
    <location>
        <begin position="12"/>
        <end position="33"/>
    </location>
</feature>
<feature type="transmembrane region" description="Helical" evidence="5">
    <location>
        <begin position="54"/>
        <end position="73"/>
    </location>
</feature>
<keyword evidence="3 5" id="KW-1133">Transmembrane helix</keyword>
<accession>A0ABY6DK24</accession>
<dbReference type="RefSeq" id="WP_263123686.1">
    <property type="nucleotide sequence ID" value="NZ_CP106753.1"/>
</dbReference>
<evidence type="ECO:0000313" key="7">
    <source>
        <dbReference type="EMBL" id="UXY14387.1"/>
    </source>
</evidence>
<dbReference type="PANTHER" id="PTHR30566:SF27">
    <property type="entry name" value="MECHANOSENSITIVE ION CHANNEL PROTEIN"/>
    <property type="match status" value="1"/>
</dbReference>
<dbReference type="InterPro" id="IPR023408">
    <property type="entry name" value="MscS_beta-dom_sf"/>
</dbReference>
<keyword evidence="2 5" id="KW-0812">Transmembrane</keyword>
<evidence type="ECO:0000256" key="2">
    <source>
        <dbReference type="ARBA" id="ARBA00022692"/>
    </source>
</evidence>
<evidence type="ECO:0000256" key="1">
    <source>
        <dbReference type="ARBA" id="ARBA00004370"/>
    </source>
</evidence>
<evidence type="ECO:0000256" key="4">
    <source>
        <dbReference type="ARBA" id="ARBA00023136"/>
    </source>
</evidence>
<organism evidence="7 8">
    <name type="scientific">Chitiniphilus purpureus</name>
    <dbReference type="NCBI Taxonomy" id="2981137"/>
    <lineage>
        <taxon>Bacteria</taxon>
        <taxon>Pseudomonadati</taxon>
        <taxon>Pseudomonadota</taxon>
        <taxon>Betaproteobacteria</taxon>
        <taxon>Neisseriales</taxon>
        <taxon>Chitinibacteraceae</taxon>
        <taxon>Chitiniphilus</taxon>
    </lineage>
</organism>
<dbReference type="Proteomes" id="UP001061302">
    <property type="component" value="Chromosome"/>
</dbReference>
<gene>
    <name evidence="7" type="ORF">N8I74_13805</name>
</gene>
<dbReference type="InterPro" id="IPR006685">
    <property type="entry name" value="MscS_channel_2nd"/>
</dbReference>
<keyword evidence="8" id="KW-1185">Reference proteome</keyword>
<feature type="transmembrane region" description="Helical" evidence="5">
    <location>
        <begin position="79"/>
        <end position="106"/>
    </location>
</feature>
<keyword evidence="4 5" id="KW-0472">Membrane</keyword>
<evidence type="ECO:0000256" key="3">
    <source>
        <dbReference type="ARBA" id="ARBA00022989"/>
    </source>
</evidence>
<dbReference type="SUPFAM" id="SSF50182">
    <property type="entry name" value="Sm-like ribonucleoproteins"/>
    <property type="match status" value="1"/>
</dbReference>
<dbReference type="Gene3D" id="2.30.30.60">
    <property type="match status" value="1"/>
</dbReference>
<evidence type="ECO:0000256" key="5">
    <source>
        <dbReference type="SAM" id="Phobius"/>
    </source>
</evidence>
<comment type="subcellular location">
    <subcellularLocation>
        <location evidence="1">Membrane</location>
    </subcellularLocation>
</comment>